<gene>
    <name evidence="2" type="ORF">H8696_06135</name>
</gene>
<sequence length="98" mass="11355">MGDFFEMLMVLAFGFAWPTSIIKSWKARTAKGKSLSFLIIIIVGYICGITSKLITNRINYVLIFYIINLVMVSFDLVLYFRNVRLDREREAAEIPHMV</sequence>
<feature type="transmembrane region" description="Helical" evidence="1">
    <location>
        <begin position="6"/>
        <end position="22"/>
    </location>
</feature>
<keyword evidence="1" id="KW-0812">Transmembrane</keyword>
<protein>
    <recommendedName>
        <fullName evidence="4">PQ loop repeat protein</fullName>
    </recommendedName>
</protein>
<evidence type="ECO:0000313" key="2">
    <source>
        <dbReference type="EMBL" id="MBC8531424.1"/>
    </source>
</evidence>
<keyword evidence="1" id="KW-1133">Transmembrane helix</keyword>
<dbReference type="Gene3D" id="1.20.1280.290">
    <property type="match status" value="1"/>
</dbReference>
<feature type="transmembrane region" description="Helical" evidence="1">
    <location>
        <begin position="34"/>
        <end position="54"/>
    </location>
</feature>
<organism evidence="2 3">
    <name type="scientific">Gehongia tenuis</name>
    <dbReference type="NCBI Taxonomy" id="2763655"/>
    <lineage>
        <taxon>Bacteria</taxon>
        <taxon>Bacillati</taxon>
        <taxon>Bacillota</taxon>
        <taxon>Clostridia</taxon>
        <taxon>Christensenellales</taxon>
        <taxon>Christensenellaceae</taxon>
        <taxon>Gehongia</taxon>
    </lineage>
</organism>
<name>A0A926HP91_9FIRM</name>
<keyword evidence="3" id="KW-1185">Reference proteome</keyword>
<dbReference type="AlphaFoldDB" id="A0A926HP91"/>
<evidence type="ECO:0008006" key="4">
    <source>
        <dbReference type="Google" id="ProtNLM"/>
    </source>
</evidence>
<keyword evidence="1" id="KW-0472">Membrane</keyword>
<reference evidence="2" key="1">
    <citation type="submission" date="2020-08" db="EMBL/GenBank/DDBJ databases">
        <title>Genome public.</title>
        <authorList>
            <person name="Liu C."/>
            <person name="Sun Q."/>
        </authorList>
    </citation>
    <scope>NUCLEOTIDE SEQUENCE</scope>
    <source>
        <strain evidence="2">NSJ-53</strain>
    </source>
</reference>
<feature type="transmembrane region" description="Helical" evidence="1">
    <location>
        <begin position="60"/>
        <end position="80"/>
    </location>
</feature>
<dbReference type="EMBL" id="JACRSR010000002">
    <property type="protein sequence ID" value="MBC8531424.1"/>
    <property type="molecule type" value="Genomic_DNA"/>
</dbReference>
<dbReference type="Proteomes" id="UP000623172">
    <property type="component" value="Unassembled WGS sequence"/>
</dbReference>
<comment type="caution">
    <text evidence="2">The sequence shown here is derived from an EMBL/GenBank/DDBJ whole genome shotgun (WGS) entry which is preliminary data.</text>
</comment>
<dbReference type="RefSeq" id="WP_249316016.1">
    <property type="nucleotide sequence ID" value="NZ_JACRSR010000002.1"/>
</dbReference>
<accession>A0A926HP91</accession>
<proteinExistence type="predicted"/>
<evidence type="ECO:0000313" key="3">
    <source>
        <dbReference type="Proteomes" id="UP000623172"/>
    </source>
</evidence>
<evidence type="ECO:0000256" key="1">
    <source>
        <dbReference type="SAM" id="Phobius"/>
    </source>
</evidence>